<name>A0A1W2E057_9PSEU</name>
<dbReference type="STRING" id="40571.SAMN05660733_03468"/>
<dbReference type="SUPFAM" id="SSF55729">
    <property type="entry name" value="Acyl-CoA N-acyltransferases (Nat)"/>
    <property type="match status" value="1"/>
</dbReference>
<evidence type="ECO:0000256" key="2">
    <source>
        <dbReference type="ARBA" id="ARBA00023315"/>
    </source>
</evidence>
<dbReference type="Gene3D" id="3.40.630.30">
    <property type="match status" value="1"/>
</dbReference>
<dbReference type="PANTHER" id="PTHR43877">
    <property type="entry name" value="AMINOALKYLPHOSPHONATE N-ACETYLTRANSFERASE-RELATED-RELATED"/>
    <property type="match status" value="1"/>
</dbReference>
<keyword evidence="1 4" id="KW-0808">Transferase</keyword>
<dbReference type="eggNOG" id="COG0456">
    <property type="taxonomic scope" value="Bacteria"/>
</dbReference>
<evidence type="ECO:0000313" key="4">
    <source>
        <dbReference type="EMBL" id="SMD02706.1"/>
    </source>
</evidence>
<reference evidence="5" key="1">
    <citation type="submission" date="2017-04" db="EMBL/GenBank/DDBJ databases">
        <authorList>
            <person name="Varghese N."/>
            <person name="Submissions S."/>
        </authorList>
    </citation>
    <scope>NUCLEOTIDE SEQUENCE [LARGE SCALE GENOMIC DNA]</scope>
    <source>
        <strain evidence="5">DSM 44073</strain>
    </source>
</reference>
<dbReference type="OrthoDB" id="8593648at2"/>
<dbReference type="RefSeq" id="WP_030479695.1">
    <property type="nucleotide sequence ID" value="NZ_FWYC01000008.1"/>
</dbReference>
<proteinExistence type="predicted"/>
<evidence type="ECO:0000259" key="3">
    <source>
        <dbReference type="PROSITE" id="PS51186"/>
    </source>
</evidence>
<dbReference type="Pfam" id="PF00583">
    <property type="entry name" value="Acetyltransf_1"/>
    <property type="match status" value="1"/>
</dbReference>
<dbReference type="AlphaFoldDB" id="A0A1W2E057"/>
<dbReference type="InterPro" id="IPR000182">
    <property type="entry name" value="GNAT_dom"/>
</dbReference>
<keyword evidence="5" id="KW-1185">Reference proteome</keyword>
<evidence type="ECO:0000313" key="5">
    <source>
        <dbReference type="Proteomes" id="UP000192840"/>
    </source>
</evidence>
<dbReference type="InterPro" id="IPR016181">
    <property type="entry name" value="Acyl_CoA_acyltransferase"/>
</dbReference>
<accession>A0A1W2E057</accession>
<evidence type="ECO:0000256" key="1">
    <source>
        <dbReference type="ARBA" id="ARBA00022679"/>
    </source>
</evidence>
<keyword evidence="2" id="KW-0012">Acyltransferase</keyword>
<dbReference type="PROSITE" id="PS51186">
    <property type="entry name" value="GNAT"/>
    <property type="match status" value="1"/>
</dbReference>
<gene>
    <name evidence="4" type="ORF">SAMN05660733_03468</name>
</gene>
<feature type="domain" description="N-acetyltransferase" evidence="3">
    <location>
        <begin position="173"/>
        <end position="311"/>
    </location>
</feature>
<dbReference type="EMBL" id="FWYC01000008">
    <property type="protein sequence ID" value="SMD02706.1"/>
    <property type="molecule type" value="Genomic_DNA"/>
</dbReference>
<protein>
    <submittedName>
        <fullName evidence="4">Acetyltransferase (GNAT) family protein</fullName>
    </submittedName>
</protein>
<dbReference type="Proteomes" id="UP000192840">
    <property type="component" value="Unassembled WGS sequence"/>
</dbReference>
<organism evidence="4 5">
    <name type="scientific">Lentzea albidocapillata</name>
    <dbReference type="NCBI Taxonomy" id="40571"/>
    <lineage>
        <taxon>Bacteria</taxon>
        <taxon>Bacillati</taxon>
        <taxon>Actinomycetota</taxon>
        <taxon>Actinomycetes</taxon>
        <taxon>Pseudonocardiales</taxon>
        <taxon>Pseudonocardiaceae</taxon>
        <taxon>Lentzea</taxon>
    </lineage>
</organism>
<dbReference type="GO" id="GO:0016747">
    <property type="term" value="F:acyltransferase activity, transferring groups other than amino-acyl groups"/>
    <property type="evidence" value="ECO:0007669"/>
    <property type="project" value="InterPro"/>
</dbReference>
<sequence length="311" mass="34233">MYDIRFAEPGDLGATMALLVRLQADKAHHIGYLGETVEELRAELGEFEPSWADCTVVAVDADDNITGMLSVEIDAELGRAWLHGPFVDVPVNHPAGSRIWDQTADAMFRRVTELLAGITDHELYGHTAHRRLAAFAERHAFSAGKASAIHLLDNGDLRTLLLRDAKCPSDREMRVLPTDRFVHEAVAVLHERCFPHTYLSGKQLVESDPAKRTVVVAMDGERVLGYAAGKAQPEEYYVDFVAVEPDVRGQGVGAALVTELLWKLAADHGARPQAAASIYAGNESSQNMFARLGFRLHIELVSYRHTACVPQ</sequence>
<dbReference type="CDD" id="cd04301">
    <property type="entry name" value="NAT_SF"/>
    <property type="match status" value="1"/>
</dbReference>
<dbReference type="InterPro" id="IPR050832">
    <property type="entry name" value="Bact_Acetyltransf"/>
</dbReference>